<keyword evidence="2" id="KW-1185">Reference proteome</keyword>
<proteinExistence type="predicted"/>
<sequence length="80" mass="9001">MATFLNFNIHLVCQVTRQRCLVDVTRYNSAHNIGILSGDIKVPGICINLSVEVWECIGMNVRTYEVPTLSCARPHDRVVV</sequence>
<reference evidence="1 2" key="1">
    <citation type="submission" date="2024-01" db="EMBL/GenBank/DDBJ databases">
        <title>The complete chloroplast genome sequence of Lithospermum erythrorhizon: insights into the phylogenetic relationship among Boraginaceae species and the maternal lineages of purple gromwells.</title>
        <authorList>
            <person name="Okada T."/>
            <person name="Watanabe K."/>
        </authorList>
    </citation>
    <scope>NUCLEOTIDE SEQUENCE [LARGE SCALE GENOMIC DNA]</scope>
</reference>
<dbReference type="EMBL" id="BAABME010007897">
    <property type="protein sequence ID" value="GAA0171965.1"/>
    <property type="molecule type" value="Genomic_DNA"/>
</dbReference>
<evidence type="ECO:0000313" key="1">
    <source>
        <dbReference type="EMBL" id="GAA0171965.1"/>
    </source>
</evidence>
<accession>A0AAV3RA44</accession>
<evidence type="ECO:0000313" key="2">
    <source>
        <dbReference type="Proteomes" id="UP001454036"/>
    </source>
</evidence>
<comment type="caution">
    <text evidence="1">The sequence shown here is derived from an EMBL/GenBank/DDBJ whole genome shotgun (WGS) entry which is preliminary data.</text>
</comment>
<organism evidence="1 2">
    <name type="scientific">Lithospermum erythrorhizon</name>
    <name type="common">Purple gromwell</name>
    <name type="synonym">Lithospermum officinale var. erythrorhizon</name>
    <dbReference type="NCBI Taxonomy" id="34254"/>
    <lineage>
        <taxon>Eukaryota</taxon>
        <taxon>Viridiplantae</taxon>
        <taxon>Streptophyta</taxon>
        <taxon>Embryophyta</taxon>
        <taxon>Tracheophyta</taxon>
        <taxon>Spermatophyta</taxon>
        <taxon>Magnoliopsida</taxon>
        <taxon>eudicotyledons</taxon>
        <taxon>Gunneridae</taxon>
        <taxon>Pentapetalae</taxon>
        <taxon>asterids</taxon>
        <taxon>lamiids</taxon>
        <taxon>Boraginales</taxon>
        <taxon>Boraginaceae</taxon>
        <taxon>Boraginoideae</taxon>
        <taxon>Lithospermeae</taxon>
        <taxon>Lithospermum</taxon>
    </lineage>
</organism>
<dbReference type="Proteomes" id="UP001454036">
    <property type="component" value="Unassembled WGS sequence"/>
</dbReference>
<protein>
    <submittedName>
        <fullName evidence="1">Uncharacterized protein</fullName>
    </submittedName>
</protein>
<dbReference type="AlphaFoldDB" id="A0AAV3RA44"/>
<gene>
    <name evidence="1" type="ORF">LIER_25884</name>
</gene>
<name>A0AAV3RA44_LITER</name>